<keyword evidence="3" id="KW-1185">Reference proteome</keyword>
<evidence type="ECO:0000313" key="3">
    <source>
        <dbReference type="Proteomes" id="UP000835052"/>
    </source>
</evidence>
<feature type="compositionally biased region" description="Basic and acidic residues" evidence="1">
    <location>
        <begin position="481"/>
        <end position="495"/>
    </location>
</feature>
<evidence type="ECO:0000313" key="2">
    <source>
        <dbReference type="EMBL" id="CAD6187666.1"/>
    </source>
</evidence>
<comment type="caution">
    <text evidence="2">The sequence shown here is derived from an EMBL/GenBank/DDBJ whole genome shotgun (WGS) entry which is preliminary data.</text>
</comment>
<accession>A0A8S1GV74</accession>
<feature type="region of interest" description="Disordered" evidence="1">
    <location>
        <begin position="481"/>
        <end position="527"/>
    </location>
</feature>
<reference evidence="2" key="1">
    <citation type="submission" date="2020-10" db="EMBL/GenBank/DDBJ databases">
        <authorList>
            <person name="Kikuchi T."/>
        </authorList>
    </citation>
    <scope>NUCLEOTIDE SEQUENCE</scope>
    <source>
        <strain evidence="2">NKZ352</strain>
    </source>
</reference>
<name>A0A8S1GV74_9PELO</name>
<evidence type="ECO:0000256" key="1">
    <source>
        <dbReference type="SAM" id="MobiDB-lite"/>
    </source>
</evidence>
<gene>
    <name evidence="2" type="ORF">CAUJ_LOCUS3585</name>
</gene>
<proteinExistence type="predicted"/>
<dbReference type="EMBL" id="CAJGYM010000007">
    <property type="protein sequence ID" value="CAD6187666.1"/>
    <property type="molecule type" value="Genomic_DNA"/>
</dbReference>
<organism evidence="2 3">
    <name type="scientific">Caenorhabditis auriculariae</name>
    <dbReference type="NCBI Taxonomy" id="2777116"/>
    <lineage>
        <taxon>Eukaryota</taxon>
        <taxon>Metazoa</taxon>
        <taxon>Ecdysozoa</taxon>
        <taxon>Nematoda</taxon>
        <taxon>Chromadorea</taxon>
        <taxon>Rhabditida</taxon>
        <taxon>Rhabditina</taxon>
        <taxon>Rhabditomorpha</taxon>
        <taxon>Rhabditoidea</taxon>
        <taxon>Rhabditidae</taxon>
        <taxon>Peloderinae</taxon>
        <taxon>Caenorhabditis</taxon>
    </lineage>
</organism>
<protein>
    <submittedName>
        <fullName evidence="2">Uncharacterized protein</fullName>
    </submittedName>
</protein>
<feature type="region of interest" description="Disordered" evidence="1">
    <location>
        <begin position="593"/>
        <end position="617"/>
    </location>
</feature>
<dbReference type="AlphaFoldDB" id="A0A8S1GV74"/>
<sequence>MNTLEKRSSSAKAASLKVLLLAEVISEKYKEGRYRDKALKFVEYFGGMETCVLSNLVAKNPNYDPFRLAVEYNKAQKLMSASNKPLSSSLQNTVVTDPDISLKLSGLECADSGKSPNPLSSEAVLQGRATLPTSGDEKVPLDEMKTSEVHGIREQLHSSKLIDLNTRKQEVFVPFAEGWFTYSPGVLQDRDAIENAREILNKAKLLPWGISIAMMKLGLFTNGCRVCCLENFSSLHESFYHFLSENHLRKVSENKNGRCRFTKFDTELAEKVLKEAQKVSSCREVADVQAEVKSSKEPLKVPRNRNRRSASAFFRTFFELLGGVPLMIGEPRLPSTSLKGDEAFYLHNNLFEAFGKIDKNHLETFLSEIGDLKMTCSLCDTDGSEGLETDELITHLISSLHRRNLLRDSSISLNDAEIWLIILRELAEPIECSIKCKVSMEASLAHSASKHVDPSGGITASSAETNCSMDEQSLKDNFQLKVKEDPEKGKERSPVLEKLPTPEACGTTSKTPEKPKNPTGEPQPSKNLKTGIKIAQDINLALFVAQTRDVDEKTRKLSDEERQIALDFLRETYKKHGMERTSKAKLNGKKIAELFSGRPRSTEGPPTCGVFEGGRGRPLVRVNSVDP</sequence>
<dbReference type="Proteomes" id="UP000835052">
    <property type="component" value="Unassembled WGS sequence"/>
</dbReference>